<sequence>MASALVCRQSAALGSAQSFRQRRSVPSPNDECCNTFSLPKVRTPCSRPGRLMRTMARAAQDDAPVSSESAAADKRRADYWEAKNADPIANKGDFIWNVKWRERLDLEEQMRKAEEERKNKEEEGTYGFLSLSRPLMLDSVDIDLTEELQRAASKRHVEQEAAAETAERTRYRAAPTRKEMKAWAKAGKNATGLQRQLLEDAKKAQIIRKLDRREERLRYEKLKEELQVFTLVIGLFCLGGTYVKYDMDTAISYAGGLIGALVYLRMLSSSVDNLGQSGGKAAARSALGQPRLLVPVVMVMAFNRWNALAAPNTGVELHLIPMLVGFFTYKLSTLLQTFRELVPSKGAPSDSS</sequence>
<dbReference type="GO" id="GO:0016020">
    <property type="term" value="C:membrane"/>
    <property type="evidence" value="ECO:0007669"/>
    <property type="project" value="UniProtKB-SubCell"/>
</dbReference>
<dbReference type="EMBL" id="DF237103">
    <property type="protein sequence ID" value="GAQ83594.1"/>
    <property type="molecule type" value="Genomic_DNA"/>
</dbReference>
<keyword evidence="4 5" id="KW-0472">Membrane</keyword>
<keyword evidence="3 5" id="KW-1133">Transmembrane helix</keyword>
<dbReference type="OMA" id="QDPQEKD"/>
<evidence type="ECO:0000256" key="5">
    <source>
        <dbReference type="SAM" id="Phobius"/>
    </source>
</evidence>
<proteinExistence type="predicted"/>
<feature type="domain" description="CGL160/ATPI" evidence="6">
    <location>
        <begin position="214"/>
        <end position="338"/>
    </location>
</feature>
<evidence type="ECO:0000313" key="8">
    <source>
        <dbReference type="Proteomes" id="UP000054558"/>
    </source>
</evidence>
<protein>
    <recommendedName>
        <fullName evidence="6">CGL160/ATPI domain-containing protein</fullName>
    </recommendedName>
</protein>
<gene>
    <name evidence="7" type="ORF">KFL_001540120</name>
</gene>
<reference evidence="7 8" key="1">
    <citation type="journal article" date="2014" name="Nat. Commun.">
        <title>Klebsormidium flaccidum genome reveals primary factors for plant terrestrial adaptation.</title>
        <authorList>
            <person name="Hori K."/>
            <person name="Maruyama F."/>
            <person name="Fujisawa T."/>
            <person name="Togashi T."/>
            <person name="Yamamoto N."/>
            <person name="Seo M."/>
            <person name="Sato S."/>
            <person name="Yamada T."/>
            <person name="Mori H."/>
            <person name="Tajima N."/>
            <person name="Moriyama T."/>
            <person name="Ikeuchi M."/>
            <person name="Watanabe M."/>
            <person name="Wada H."/>
            <person name="Kobayashi K."/>
            <person name="Saito M."/>
            <person name="Masuda T."/>
            <person name="Sasaki-Sekimoto Y."/>
            <person name="Mashiguchi K."/>
            <person name="Awai K."/>
            <person name="Shimojima M."/>
            <person name="Masuda S."/>
            <person name="Iwai M."/>
            <person name="Nobusawa T."/>
            <person name="Narise T."/>
            <person name="Kondo S."/>
            <person name="Saito H."/>
            <person name="Sato R."/>
            <person name="Murakawa M."/>
            <person name="Ihara Y."/>
            <person name="Oshima-Yamada Y."/>
            <person name="Ohtaka K."/>
            <person name="Satoh M."/>
            <person name="Sonobe K."/>
            <person name="Ishii M."/>
            <person name="Ohtani R."/>
            <person name="Kanamori-Sato M."/>
            <person name="Honoki R."/>
            <person name="Miyazaki D."/>
            <person name="Mochizuki H."/>
            <person name="Umetsu J."/>
            <person name="Higashi K."/>
            <person name="Shibata D."/>
            <person name="Kamiya Y."/>
            <person name="Sato N."/>
            <person name="Nakamura Y."/>
            <person name="Tabata S."/>
            <person name="Ida S."/>
            <person name="Kurokawa K."/>
            <person name="Ohta H."/>
        </authorList>
    </citation>
    <scope>NUCLEOTIDE SEQUENCE [LARGE SCALE GENOMIC DNA]</scope>
    <source>
        <strain evidence="7 8">NIES-2285</strain>
    </source>
</reference>
<evidence type="ECO:0000256" key="4">
    <source>
        <dbReference type="ARBA" id="ARBA00023136"/>
    </source>
</evidence>
<accession>A0A1Y1HY57</accession>
<keyword evidence="8" id="KW-1185">Reference proteome</keyword>
<evidence type="ECO:0000256" key="2">
    <source>
        <dbReference type="ARBA" id="ARBA00022692"/>
    </source>
</evidence>
<dbReference type="InterPro" id="IPR056309">
    <property type="entry name" value="CGL160/ATPI_dom"/>
</dbReference>
<organism evidence="7 8">
    <name type="scientific">Klebsormidium nitens</name>
    <name type="common">Green alga</name>
    <name type="synonym">Ulothrix nitens</name>
    <dbReference type="NCBI Taxonomy" id="105231"/>
    <lineage>
        <taxon>Eukaryota</taxon>
        <taxon>Viridiplantae</taxon>
        <taxon>Streptophyta</taxon>
        <taxon>Klebsormidiophyceae</taxon>
        <taxon>Klebsormidiales</taxon>
        <taxon>Klebsormidiaceae</taxon>
        <taxon>Klebsormidium</taxon>
    </lineage>
</organism>
<feature type="transmembrane region" description="Helical" evidence="5">
    <location>
        <begin position="250"/>
        <end position="267"/>
    </location>
</feature>
<name>A0A1Y1HY57_KLENI</name>
<evidence type="ECO:0000256" key="1">
    <source>
        <dbReference type="ARBA" id="ARBA00004141"/>
    </source>
</evidence>
<dbReference type="STRING" id="105231.A0A1Y1HY57"/>
<evidence type="ECO:0000259" key="6">
    <source>
        <dbReference type="Pfam" id="PF24763"/>
    </source>
</evidence>
<dbReference type="PANTHER" id="PTHR34118">
    <property type="entry name" value="NF-KAPPA-B INHIBITOR-LIKE PROTEIN-RELATED"/>
    <property type="match status" value="1"/>
</dbReference>
<dbReference type="Proteomes" id="UP000054558">
    <property type="component" value="Unassembled WGS sequence"/>
</dbReference>
<comment type="subcellular location">
    <subcellularLocation>
        <location evidence="1">Membrane</location>
        <topology evidence="1">Multi-pass membrane protein</topology>
    </subcellularLocation>
</comment>
<dbReference type="OrthoDB" id="3700at2759"/>
<dbReference type="Pfam" id="PF24763">
    <property type="entry name" value="CGL160_C"/>
    <property type="match status" value="1"/>
</dbReference>
<keyword evidence="2 5" id="KW-0812">Transmembrane</keyword>
<dbReference type="PANTHER" id="PTHR34118:SF6">
    <property type="entry name" value="PROTEIN CONSERVED ONLY IN THE GREEN LINEAGE 160, CHLOROPLASTIC"/>
    <property type="match status" value="1"/>
</dbReference>
<feature type="transmembrane region" description="Helical" evidence="5">
    <location>
        <begin position="226"/>
        <end position="244"/>
    </location>
</feature>
<evidence type="ECO:0000256" key="3">
    <source>
        <dbReference type="ARBA" id="ARBA00022989"/>
    </source>
</evidence>
<dbReference type="AlphaFoldDB" id="A0A1Y1HY57"/>
<evidence type="ECO:0000313" key="7">
    <source>
        <dbReference type="EMBL" id="GAQ83594.1"/>
    </source>
</evidence>